<evidence type="ECO:0000313" key="2">
    <source>
        <dbReference type="Proteomes" id="UP001295684"/>
    </source>
</evidence>
<protein>
    <submittedName>
        <fullName evidence="1">Uncharacterized protein</fullName>
    </submittedName>
</protein>
<dbReference type="EMBL" id="CAMPGE010010004">
    <property type="protein sequence ID" value="CAI2368860.1"/>
    <property type="molecule type" value="Genomic_DNA"/>
</dbReference>
<sequence length="285" mass="31912">MVSKLGSKRVKALSPRLVNHEKRNLEKEFNTFLSPQLSLSTKGSDSLKATPLQGKLCDFGKREIRTIFNFDGSLELNQCAALLHTENEKELKQGDQIKSKPRQAYEMKPLLSLPEEERQRVPSEKEIPLSSVKMTNLLNSDKKANLSSEFRAPNPRKRKMTLKPSLRLASKSSILSSCDCIFCPEDLSGSYCQKDPRGELSNLSTKLEVKDPPRKLTLSDTQLRYGCPPTLKISSKEITYGYLKKGVKKPCDYDNMDCISEGSEGSSHPSETMESMVGLVTADIF</sequence>
<keyword evidence="2" id="KW-1185">Reference proteome</keyword>
<organism evidence="1 2">
    <name type="scientific">Euplotes crassus</name>
    <dbReference type="NCBI Taxonomy" id="5936"/>
    <lineage>
        <taxon>Eukaryota</taxon>
        <taxon>Sar</taxon>
        <taxon>Alveolata</taxon>
        <taxon>Ciliophora</taxon>
        <taxon>Intramacronucleata</taxon>
        <taxon>Spirotrichea</taxon>
        <taxon>Hypotrichia</taxon>
        <taxon>Euplotida</taxon>
        <taxon>Euplotidae</taxon>
        <taxon>Moneuplotes</taxon>
    </lineage>
</organism>
<accession>A0AAD1XC47</accession>
<comment type="caution">
    <text evidence="1">The sequence shown here is derived from an EMBL/GenBank/DDBJ whole genome shotgun (WGS) entry which is preliminary data.</text>
</comment>
<dbReference type="Proteomes" id="UP001295684">
    <property type="component" value="Unassembled WGS sequence"/>
</dbReference>
<proteinExistence type="predicted"/>
<gene>
    <name evidence="1" type="ORF">ECRASSUSDP1_LOCUS10156</name>
</gene>
<dbReference type="AlphaFoldDB" id="A0AAD1XC47"/>
<name>A0AAD1XC47_EUPCR</name>
<reference evidence="1" key="1">
    <citation type="submission" date="2023-07" db="EMBL/GenBank/DDBJ databases">
        <authorList>
            <consortium name="AG Swart"/>
            <person name="Singh M."/>
            <person name="Singh A."/>
            <person name="Seah K."/>
            <person name="Emmerich C."/>
        </authorList>
    </citation>
    <scope>NUCLEOTIDE SEQUENCE</scope>
    <source>
        <strain evidence="1">DP1</strain>
    </source>
</reference>
<evidence type="ECO:0000313" key="1">
    <source>
        <dbReference type="EMBL" id="CAI2368860.1"/>
    </source>
</evidence>